<proteinExistence type="predicted"/>
<dbReference type="Pfam" id="PF07796">
    <property type="entry name" value="DUF1638"/>
    <property type="match status" value="1"/>
</dbReference>
<reference evidence="2 3" key="1">
    <citation type="submission" date="2017-04" db="EMBL/GenBank/DDBJ databases">
        <authorList>
            <person name="Afonso C.L."/>
            <person name="Miller P.J."/>
            <person name="Scott M.A."/>
            <person name="Spackman E."/>
            <person name="Goraichik I."/>
            <person name="Dimitrov K.M."/>
            <person name="Suarez D.L."/>
            <person name="Swayne D.E."/>
        </authorList>
    </citation>
    <scope>NUCLEOTIDE SEQUENCE [LARGE SCALE GENOMIC DNA]</scope>
    <source>
        <strain evidence="2 3">DSM 3385</strain>
    </source>
</reference>
<accession>A0A1W2CKN6</accession>
<dbReference type="RefSeq" id="WP_084069691.1">
    <property type="nucleotide sequence ID" value="NZ_FWXY01000012.1"/>
</dbReference>
<dbReference type="EMBL" id="FWXY01000012">
    <property type="protein sequence ID" value="SMC85462.1"/>
    <property type="molecule type" value="Genomic_DNA"/>
</dbReference>
<protein>
    <recommendedName>
        <fullName evidence="1">DUF1638 domain-containing protein</fullName>
    </recommendedName>
</protein>
<evidence type="ECO:0000259" key="1">
    <source>
        <dbReference type="Pfam" id="PF07796"/>
    </source>
</evidence>
<sequence length="224" mass="25192">MTLHTSHAVIACGSLHHEFESLARKDNGPDIHYLDTDLHRTPARIPEILQAKVDEISHRYGTVILGYGLCSNGVVGVKARQCPLIIPRVHDCLDLFLGFVGKGKSRIGLGTAHYYLTPGTIINKKDPLAIMEYEYVPKMGQKTSEWGMKEELKHYTHFALITSPGTDMEAVKDQAQKNADFFDMTLEEVESDLAFFKQTLYGPHDPEYFLHISPGEAITQEMFI</sequence>
<dbReference type="AlphaFoldDB" id="A0A1W2CKN6"/>
<dbReference type="InterPro" id="IPR012437">
    <property type="entry name" value="DUF1638"/>
</dbReference>
<dbReference type="OrthoDB" id="9787351at2"/>
<evidence type="ECO:0000313" key="2">
    <source>
        <dbReference type="EMBL" id="SMC85462.1"/>
    </source>
</evidence>
<dbReference type="Proteomes" id="UP000192418">
    <property type="component" value="Unassembled WGS sequence"/>
</dbReference>
<feature type="domain" description="DUF1638" evidence="1">
    <location>
        <begin position="34"/>
        <end position="200"/>
    </location>
</feature>
<name>A0A1W2CKN6_9BACT</name>
<keyword evidence="3" id="KW-1185">Reference proteome</keyword>
<gene>
    <name evidence="2" type="ORF">SAMN02746065_11278</name>
</gene>
<dbReference type="STRING" id="1121400.SAMN02746065_11278"/>
<organism evidence="2 3">
    <name type="scientific">Desulfocicer vacuolatum DSM 3385</name>
    <dbReference type="NCBI Taxonomy" id="1121400"/>
    <lineage>
        <taxon>Bacteria</taxon>
        <taxon>Pseudomonadati</taxon>
        <taxon>Thermodesulfobacteriota</taxon>
        <taxon>Desulfobacteria</taxon>
        <taxon>Desulfobacterales</taxon>
        <taxon>Desulfobacteraceae</taxon>
        <taxon>Desulfocicer</taxon>
    </lineage>
</organism>
<evidence type="ECO:0000313" key="3">
    <source>
        <dbReference type="Proteomes" id="UP000192418"/>
    </source>
</evidence>